<name>A0ABR6VYE7_9BACT</name>
<evidence type="ECO:0000256" key="7">
    <source>
        <dbReference type="ARBA" id="ARBA00023004"/>
    </source>
</evidence>
<keyword evidence="2 12" id="KW-0813">Transport</keyword>
<evidence type="ECO:0000256" key="3">
    <source>
        <dbReference type="ARBA" id="ARBA00022452"/>
    </source>
</evidence>
<dbReference type="PANTHER" id="PTHR32552:SF68">
    <property type="entry name" value="FERRICHROME OUTER MEMBRANE TRANSPORTER_PHAGE RECEPTOR"/>
    <property type="match status" value="1"/>
</dbReference>
<keyword evidence="18" id="KW-1185">Reference proteome</keyword>
<evidence type="ECO:0000256" key="2">
    <source>
        <dbReference type="ARBA" id="ARBA00022448"/>
    </source>
</evidence>
<dbReference type="InterPro" id="IPR000531">
    <property type="entry name" value="Beta-barrel_TonB"/>
</dbReference>
<organism evidence="17 18">
    <name type="scientific">Rufibacter sediminis</name>
    <dbReference type="NCBI Taxonomy" id="2762756"/>
    <lineage>
        <taxon>Bacteria</taxon>
        <taxon>Pseudomonadati</taxon>
        <taxon>Bacteroidota</taxon>
        <taxon>Cytophagia</taxon>
        <taxon>Cytophagales</taxon>
        <taxon>Hymenobacteraceae</taxon>
        <taxon>Rufibacter</taxon>
    </lineage>
</organism>
<dbReference type="InterPro" id="IPR012910">
    <property type="entry name" value="Plug_dom"/>
</dbReference>
<dbReference type="CDD" id="cd01347">
    <property type="entry name" value="ligand_gated_channel"/>
    <property type="match status" value="1"/>
</dbReference>
<evidence type="ECO:0000259" key="15">
    <source>
        <dbReference type="Pfam" id="PF00593"/>
    </source>
</evidence>
<evidence type="ECO:0000256" key="9">
    <source>
        <dbReference type="ARBA" id="ARBA00023077"/>
    </source>
</evidence>
<evidence type="ECO:0000313" key="17">
    <source>
        <dbReference type="EMBL" id="MBC3542230.1"/>
    </source>
</evidence>
<evidence type="ECO:0000256" key="13">
    <source>
        <dbReference type="RuleBase" id="RU003357"/>
    </source>
</evidence>
<protein>
    <submittedName>
        <fullName evidence="17">TonB-dependent receptor</fullName>
    </submittedName>
</protein>
<keyword evidence="3 12" id="KW-1134">Transmembrane beta strand</keyword>
<feature type="chain" id="PRO_5045046341" evidence="14">
    <location>
        <begin position="23"/>
        <end position="763"/>
    </location>
</feature>
<keyword evidence="17" id="KW-0675">Receptor</keyword>
<dbReference type="Proteomes" id="UP000659698">
    <property type="component" value="Unassembled WGS sequence"/>
</dbReference>
<gene>
    <name evidence="17" type="ORF">H7U12_21280</name>
</gene>
<evidence type="ECO:0000256" key="12">
    <source>
        <dbReference type="PROSITE-ProRule" id="PRU01360"/>
    </source>
</evidence>
<dbReference type="Gene3D" id="2.40.170.20">
    <property type="entry name" value="TonB-dependent receptor, beta-barrel domain"/>
    <property type="match status" value="1"/>
</dbReference>
<dbReference type="InterPro" id="IPR008969">
    <property type="entry name" value="CarboxyPept-like_regulatory"/>
</dbReference>
<evidence type="ECO:0000256" key="10">
    <source>
        <dbReference type="ARBA" id="ARBA00023136"/>
    </source>
</evidence>
<comment type="caution">
    <text evidence="17">The sequence shown here is derived from an EMBL/GenBank/DDBJ whole genome shotgun (WGS) entry which is preliminary data.</text>
</comment>
<dbReference type="Gene3D" id="2.170.130.10">
    <property type="entry name" value="TonB-dependent receptor, plug domain"/>
    <property type="match status" value="1"/>
</dbReference>
<dbReference type="SUPFAM" id="SSF56935">
    <property type="entry name" value="Porins"/>
    <property type="match status" value="1"/>
</dbReference>
<dbReference type="RefSeq" id="WP_186641938.1">
    <property type="nucleotide sequence ID" value="NZ_JACOAF010000058.1"/>
</dbReference>
<dbReference type="Pfam" id="PF07715">
    <property type="entry name" value="Plug"/>
    <property type="match status" value="1"/>
</dbReference>
<keyword evidence="4" id="KW-0410">Iron transport</keyword>
<evidence type="ECO:0000256" key="14">
    <source>
        <dbReference type="SAM" id="SignalP"/>
    </source>
</evidence>
<keyword evidence="5 12" id="KW-0812">Transmembrane</keyword>
<evidence type="ECO:0000313" key="18">
    <source>
        <dbReference type="Proteomes" id="UP000659698"/>
    </source>
</evidence>
<feature type="signal peptide" evidence="14">
    <location>
        <begin position="1"/>
        <end position="22"/>
    </location>
</feature>
<feature type="domain" description="TonB-dependent receptor plug" evidence="16">
    <location>
        <begin position="117"/>
        <end position="222"/>
    </location>
</feature>
<dbReference type="SUPFAM" id="SSF49464">
    <property type="entry name" value="Carboxypeptidase regulatory domain-like"/>
    <property type="match status" value="1"/>
</dbReference>
<dbReference type="EMBL" id="JACOAF010000058">
    <property type="protein sequence ID" value="MBC3542230.1"/>
    <property type="molecule type" value="Genomic_DNA"/>
</dbReference>
<keyword evidence="9 13" id="KW-0798">TonB box</keyword>
<accession>A0ABR6VYE7</accession>
<dbReference type="InterPro" id="IPR036942">
    <property type="entry name" value="Beta-barrel_TonB_sf"/>
</dbReference>
<evidence type="ECO:0000256" key="11">
    <source>
        <dbReference type="ARBA" id="ARBA00023237"/>
    </source>
</evidence>
<reference evidence="17 18" key="1">
    <citation type="journal article" date="2019" name="Int. J. Syst. Evol. Microbiol.">
        <title>Rufibacter sediminis sp. nov., isolated from freshwater lake sediment.</title>
        <authorList>
            <person name="Qu J.H."/>
            <person name="Zhang L.J."/>
            <person name="Fu Y.H."/>
            <person name="Li H.F."/>
        </authorList>
    </citation>
    <scope>NUCLEOTIDE SEQUENCE [LARGE SCALE GENOMIC DNA]</scope>
    <source>
        <strain evidence="17 18">H-1</strain>
    </source>
</reference>
<evidence type="ECO:0000259" key="16">
    <source>
        <dbReference type="Pfam" id="PF07715"/>
    </source>
</evidence>
<comment type="similarity">
    <text evidence="12 13">Belongs to the TonB-dependent receptor family.</text>
</comment>
<dbReference type="Gene3D" id="2.60.40.1120">
    <property type="entry name" value="Carboxypeptidase-like, regulatory domain"/>
    <property type="match status" value="1"/>
</dbReference>
<evidence type="ECO:0000256" key="1">
    <source>
        <dbReference type="ARBA" id="ARBA00004571"/>
    </source>
</evidence>
<keyword evidence="6 14" id="KW-0732">Signal</keyword>
<evidence type="ECO:0000256" key="4">
    <source>
        <dbReference type="ARBA" id="ARBA00022496"/>
    </source>
</evidence>
<keyword evidence="7" id="KW-0408">Iron</keyword>
<dbReference type="InterPro" id="IPR037066">
    <property type="entry name" value="Plug_dom_sf"/>
</dbReference>
<feature type="domain" description="TonB-dependent receptor-like beta-barrel" evidence="15">
    <location>
        <begin position="294"/>
        <end position="723"/>
    </location>
</feature>
<keyword evidence="10 12" id="KW-0472">Membrane</keyword>
<evidence type="ECO:0000256" key="5">
    <source>
        <dbReference type="ARBA" id="ARBA00022692"/>
    </source>
</evidence>
<dbReference type="PROSITE" id="PS52016">
    <property type="entry name" value="TONB_DEPENDENT_REC_3"/>
    <property type="match status" value="1"/>
</dbReference>
<evidence type="ECO:0000256" key="6">
    <source>
        <dbReference type="ARBA" id="ARBA00022729"/>
    </source>
</evidence>
<keyword evidence="8" id="KW-0406">Ion transport</keyword>
<keyword evidence="11 12" id="KW-0998">Cell outer membrane</keyword>
<dbReference type="PANTHER" id="PTHR32552">
    <property type="entry name" value="FERRICHROME IRON RECEPTOR-RELATED"/>
    <property type="match status" value="1"/>
</dbReference>
<dbReference type="Pfam" id="PF00593">
    <property type="entry name" value="TonB_dep_Rec_b-barrel"/>
    <property type="match status" value="1"/>
</dbReference>
<evidence type="ECO:0000256" key="8">
    <source>
        <dbReference type="ARBA" id="ARBA00023065"/>
    </source>
</evidence>
<dbReference type="InterPro" id="IPR039426">
    <property type="entry name" value="TonB-dep_rcpt-like"/>
</dbReference>
<comment type="subcellular location">
    <subcellularLocation>
        <location evidence="1 12">Cell outer membrane</location>
        <topology evidence="1 12">Multi-pass membrane protein</topology>
    </subcellularLocation>
</comment>
<proteinExistence type="inferred from homology"/>
<sequence>MKKRYSSILLLLGMLTGPLSYAQIKVQGKVLDAITKEALVGATVRLGHSQTTSTQQDGSFSFLPPLTADSVTVTYLRYVPLAVTTARQPMTILMQPAANAINQVVVTASRQAQMRADAPVAISTISKQVMVDTKAVSLDQLLNKVSGVYMVNLGNEQHTMAIRQPIGYRSLFLYLEDGIPIRTSGDFNHNALIEINMAALKTIEVIRGPSSSLYGSEAIGGAVNFLTQSPSQIPTAALQVEASNRGYRRTEFSASNTIGKLGVYVGGYYARQRDGIMDHSDFDKLGLTLRADYRMNDRTKLTNSATLVDYQTDQTGGLDSTRFYGRQYASLHTFSYRKVNALRLRSTLEHTWDSTNSTALTGFFRHSSIGQNPFYSISNVAGNPLKAKGEINEDAFHSYGLNAQQRLALSFLDAHLTIGLSADYSPATYNAKFISVDRDETGVYTGYTPSDSLLIDYDVQLLNSAFYTQFEISPLKRLKLVAALRYDRLDYRFDNHLPSNAFTGAPDENNGFRNLSPKLGLTYGLSNNAGTYANYSVGFAPPQITELYRGVQVPTLRPSVYRNYEVGGWLSFAHQRGYLDVSAYHMDGTDEIISVRLADGSYQNQNAGQTRHRGIEYSISYSPLSSLTLRWGGTNAKHWFIDYQEKGVDFAGKEMATAPGFIGNAEVTFKPAFVPGLRLGLEWQHLGTYYTDQANTDTYRGYDVLNLRVGYTLKGFEAWVNALNATDRLYATTVEKSAFGKSFRKGAPCTFHFGVGYRFAARS</sequence>